<keyword evidence="5" id="KW-1185">Reference proteome</keyword>
<dbReference type="Gene3D" id="3.30.1870.10">
    <property type="entry name" value="EreA-like, domain 2"/>
    <property type="match status" value="1"/>
</dbReference>
<evidence type="ECO:0000259" key="3">
    <source>
        <dbReference type="SMART" id="SM00939"/>
    </source>
</evidence>
<feature type="chain" id="PRO_5032557379" description="Xaa-Pro dipeptidyl-peptidase C-terminal domain-containing protein" evidence="2">
    <location>
        <begin position="24"/>
        <end position="1011"/>
    </location>
</feature>
<dbReference type="Proteomes" id="UP000445000">
    <property type="component" value="Unassembled WGS sequence"/>
</dbReference>
<organism evidence="4 5">
    <name type="scientific">Steroidobacter agaridevorans</name>
    <dbReference type="NCBI Taxonomy" id="2695856"/>
    <lineage>
        <taxon>Bacteria</taxon>
        <taxon>Pseudomonadati</taxon>
        <taxon>Pseudomonadota</taxon>
        <taxon>Gammaproteobacteria</taxon>
        <taxon>Steroidobacterales</taxon>
        <taxon>Steroidobacteraceae</taxon>
        <taxon>Steroidobacter</taxon>
    </lineage>
</organism>
<dbReference type="SUPFAM" id="SSF159501">
    <property type="entry name" value="EreA/ChaN-like"/>
    <property type="match status" value="1"/>
</dbReference>
<dbReference type="InterPro" id="IPR008979">
    <property type="entry name" value="Galactose-bd-like_sf"/>
</dbReference>
<dbReference type="Gene3D" id="1.20.1440.30">
    <property type="entry name" value="Biosynthetic Protein domain"/>
    <property type="match status" value="1"/>
</dbReference>
<dbReference type="InterPro" id="IPR029058">
    <property type="entry name" value="AB_hydrolase_fold"/>
</dbReference>
<evidence type="ECO:0000256" key="1">
    <source>
        <dbReference type="ARBA" id="ARBA00022801"/>
    </source>
</evidence>
<feature type="domain" description="Xaa-Pro dipeptidyl-peptidase C-terminal" evidence="3">
    <location>
        <begin position="337"/>
        <end position="586"/>
    </location>
</feature>
<dbReference type="GO" id="GO:0008239">
    <property type="term" value="F:dipeptidyl-peptidase activity"/>
    <property type="evidence" value="ECO:0007669"/>
    <property type="project" value="InterPro"/>
</dbReference>
<reference evidence="5" key="1">
    <citation type="submission" date="2020-01" db="EMBL/GenBank/DDBJ databases">
        <title>'Steroidobacter agaridevorans' sp. nov., agar-degrading bacteria isolated from rhizosphere soils.</title>
        <authorList>
            <person name="Ikenaga M."/>
            <person name="Kataoka M."/>
            <person name="Murouchi A."/>
            <person name="Katsuragi S."/>
            <person name="Sakai M."/>
        </authorList>
    </citation>
    <scope>NUCLEOTIDE SEQUENCE [LARGE SCALE GENOMIC DNA]</scope>
    <source>
        <strain evidence="5">YU21-B</strain>
    </source>
</reference>
<dbReference type="NCBIfam" id="TIGR00976">
    <property type="entry name" value="CocE_NonD"/>
    <property type="match status" value="1"/>
</dbReference>
<sequence>MKVASLILGIATLGLAAWASAHAEGSPAVDPIASSQVQLQWNVRIPMRDNVQLSAIAYLPKPRTAPAPCVFTLTPYTAQTYHDRGVYFAAHGYPFLSIDVRGRGNSDGEFQPLIQEAHDGHDVVEWLAKQPYCNGKVAMWGGSYSGYNQWATAKELPPHLATIVPAAAPYAGLDFPSRNNISTPYDVQWLTYTSGRAAQDRIFGDASFWIALQRRWYEAGLSLRDFDTWAGNPSAIFQKWLSHPHPDAHWDRYNPSAADYAKLQLPVLTITGSYDANQPGALMHYREHMKHASAEARAAHYLVIGPWDHSGTRTPKAEFGGLTLGAASLLDLPQLHLDWYAWTMRQGAKPSFLKKNVAYYVMGADQWRYADSLDAVTAERRPYYLASNGAASDVFSSGMLTAASRGRPDQYRYDPRDTSTAALQSVPAPELTDQRLIHARNGKQLIYHTEPFATPTEISGFFKLTAWLAIDQPDTDFAVSVYEVASDGGSVLLSTDLMRARYRESFRAPKLIESRAPLRYDFDRFTFVSRRIRAGSRLRLVIAPLDSIYWEKNHNSGGEVAAETRADARTVTVQLYHDRAHPSALYVPIGQPQTSSDAFVSWAQPKAIALQGFAGAEAERVGDIVGSARMVSLGEPAHGAHEPLEFRNRLFQFLIEERGFTAIALESGFNEAWRVNEFMLGGTGDPAQIARDGLTWGFGAFTENVQLLRWIRQYNAEPGRRRKVKFYGIDLTGGDADSTFATARRALDDALSYLARVNREPSAQARAAVESFLERFTLAGYKSLSADEQVRLRTSIESLVSLLESQRRRLVAASSEDQYEWALRSAIVARQLETLFRLSPANVADGVVAEFHRAAAARDAAMADNALWALRQEGAGGRVLLFAHNAHIMNGRLRGGLWNVYPEAPAMMGQHLRSALGDDLVIIGASSSSNGPGLATTEAEAGTLDAALANLGLPHFMLDLRGAPHTEIPWLSQPQSLRANYTTEMEVSPREAFDAVVYFKKLHGAGDALPE</sequence>
<dbReference type="Gene3D" id="3.40.50.1820">
    <property type="entry name" value="alpha/beta hydrolase"/>
    <property type="match status" value="1"/>
</dbReference>
<evidence type="ECO:0000313" key="5">
    <source>
        <dbReference type="Proteomes" id="UP000445000"/>
    </source>
</evidence>
<comment type="caution">
    <text evidence="4">The sequence shown here is derived from an EMBL/GenBank/DDBJ whole genome shotgun (WGS) entry which is preliminary data.</text>
</comment>
<dbReference type="Gene3D" id="2.60.120.260">
    <property type="entry name" value="Galactose-binding domain-like"/>
    <property type="match status" value="1"/>
</dbReference>
<keyword evidence="2" id="KW-0732">Signal</keyword>
<keyword evidence="1" id="KW-0378">Hydrolase</keyword>
<dbReference type="GO" id="GO:0046677">
    <property type="term" value="P:response to antibiotic"/>
    <property type="evidence" value="ECO:0007669"/>
    <property type="project" value="InterPro"/>
</dbReference>
<dbReference type="SUPFAM" id="SSF53474">
    <property type="entry name" value="alpha/beta-Hydrolases"/>
    <property type="match status" value="1"/>
</dbReference>
<dbReference type="Pfam" id="PF02129">
    <property type="entry name" value="Peptidase_S15"/>
    <property type="match status" value="1"/>
</dbReference>
<feature type="signal peptide" evidence="2">
    <location>
        <begin position="1"/>
        <end position="23"/>
    </location>
</feature>
<accession>A0A829YGZ9</accession>
<dbReference type="CDD" id="cd14728">
    <property type="entry name" value="Ere-like"/>
    <property type="match status" value="1"/>
</dbReference>
<dbReference type="PANTHER" id="PTHR31299:SF0">
    <property type="entry name" value="ESTERASE, PUTATIVE (AFU_ORTHOLOGUE AFUA_1G05850)-RELATED"/>
    <property type="match status" value="1"/>
</dbReference>
<dbReference type="RefSeq" id="WP_161814222.1">
    <property type="nucleotide sequence ID" value="NZ_BLJN01000004.1"/>
</dbReference>
<dbReference type="SUPFAM" id="SSF49785">
    <property type="entry name" value="Galactose-binding domain-like"/>
    <property type="match status" value="1"/>
</dbReference>
<gene>
    <name evidence="4" type="ORF">GCM10011487_45970</name>
</gene>
<dbReference type="SMART" id="SM00939">
    <property type="entry name" value="PepX_C"/>
    <property type="match status" value="1"/>
</dbReference>
<dbReference type="AlphaFoldDB" id="A0A829YGZ9"/>
<dbReference type="EMBL" id="BLJN01000004">
    <property type="protein sequence ID" value="GFE82597.1"/>
    <property type="molecule type" value="Genomic_DNA"/>
</dbReference>
<evidence type="ECO:0000313" key="4">
    <source>
        <dbReference type="EMBL" id="GFE82597.1"/>
    </source>
</evidence>
<proteinExistence type="predicted"/>
<dbReference type="Gene3D" id="3.40.1660.10">
    <property type="entry name" value="EreA-like (biosynthetic domain)"/>
    <property type="match status" value="1"/>
</dbReference>
<dbReference type="Pfam" id="PF05139">
    <property type="entry name" value="Erythro_esteras"/>
    <property type="match status" value="1"/>
</dbReference>
<dbReference type="InterPro" id="IPR007815">
    <property type="entry name" value="Emycin_Estase"/>
</dbReference>
<dbReference type="Gene3D" id="1.10.3020.10">
    <property type="entry name" value="alpha-amino acid ester hydrolase ( Helical cap domain)"/>
    <property type="match status" value="1"/>
</dbReference>
<protein>
    <recommendedName>
        <fullName evidence="3">Xaa-Pro dipeptidyl-peptidase C-terminal domain-containing protein</fullName>
    </recommendedName>
</protein>
<name>A0A829YGZ9_9GAMM</name>
<dbReference type="InterPro" id="IPR000383">
    <property type="entry name" value="Xaa-Pro-like_dom"/>
</dbReference>
<dbReference type="InterPro" id="IPR052036">
    <property type="entry name" value="Hydrolase/PRTase-associated"/>
</dbReference>
<dbReference type="PANTHER" id="PTHR31299">
    <property type="entry name" value="ESTERASE, PUTATIVE (AFU_ORTHOLOGUE AFUA_1G05850)-RELATED"/>
    <property type="match status" value="1"/>
</dbReference>
<dbReference type="InterPro" id="IPR005674">
    <property type="entry name" value="CocE/Ser_esterase"/>
</dbReference>
<evidence type="ECO:0000256" key="2">
    <source>
        <dbReference type="SAM" id="SignalP"/>
    </source>
</evidence>
<dbReference type="InterPro" id="IPR013736">
    <property type="entry name" value="Xaa-Pro_dipept_C"/>
</dbReference>
<dbReference type="Pfam" id="PF08530">
    <property type="entry name" value="PepX_C"/>
    <property type="match status" value="1"/>
</dbReference>